<accession>A0ABZ2M6M9</accession>
<name>A0ABZ2M6M9_9BACT</name>
<feature type="transmembrane region" description="Helical" evidence="1">
    <location>
        <begin position="385"/>
        <end position="414"/>
    </location>
</feature>
<dbReference type="RefSeq" id="WP_394827608.1">
    <property type="nucleotide sequence ID" value="NZ_CP089984.1"/>
</dbReference>
<keyword evidence="3" id="KW-1185">Reference proteome</keyword>
<dbReference type="EMBL" id="CP089984">
    <property type="protein sequence ID" value="WXB17966.1"/>
    <property type="molecule type" value="Genomic_DNA"/>
</dbReference>
<keyword evidence="1" id="KW-1133">Transmembrane helix</keyword>
<gene>
    <name evidence="2" type="ORF">LZC94_11960</name>
</gene>
<feature type="transmembrane region" description="Helical" evidence="1">
    <location>
        <begin position="65"/>
        <end position="84"/>
    </location>
</feature>
<sequence>MTFLETFTGAWGFLPVAVPACIFVAIRIGALVFPESAAHRAVGGPLLTLALIVATVGLAGVVHLVSFGVFALLLAIAAVGLGLLRRDRRLDIPLRTVLSRDTVPLLVVAGAALGIAILVARWLPIWQWDSLGYHLPYVNFVLVGRGLDAVPTHIPYLSSYPHNVDRFMVALRAMLPDDRLVDLAQVPLAIPGAAATAGIARLAGAERAHAVAAGAAWILVPATFLELPTNYIDVGCAAFFLSAIYFVLAPPTRATLMTAGIALGLYLGSKANAPVAASILGLVLLVRGVRAKLGAAALLALAAALAFGADTYITNWIHYGNPVWPVNVVLGPLHLPGTLSANDLLGGGPLVIRAHGILPWRLLSSWAALAAPPVHDMRLGGYGPIFLVALPFAVLILVRARSVALGVALAATLASPAPEVARYVLAFPAMVLALAAPHLARLAPRPRSLVFAGAAALGIAQIVYAWPGLFAGGPPLRAYASMSDDERRMAIGVGGPVAPYLEAQRRVGPGETYAFAIGDDLLYYLAWDGQLTYPVVAIGEQASGERIDEVLAREHVRVVMTRDDSAVGRWAQAHPERFERLFSFRTGPGSVYERR</sequence>
<feature type="transmembrane region" description="Helical" evidence="1">
    <location>
        <begin position="105"/>
        <end position="123"/>
    </location>
</feature>
<organism evidence="2 3">
    <name type="scientific">Pendulispora albinea</name>
    <dbReference type="NCBI Taxonomy" id="2741071"/>
    <lineage>
        <taxon>Bacteria</taxon>
        <taxon>Pseudomonadati</taxon>
        <taxon>Myxococcota</taxon>
        <taxon>Myxococcia</taxon>
        <taxon>Myxococcales</taxon>
        <taxon>Sorangiineae</taxon>
        <taxon>Pendulisporaceae</taxon>
        <taxon>Pendulispora</taxon>
    </lineage>
</organism>
<proteinExistence type="predicted"/>
<reference evidence="2 3" key="1">
    <citation type="submission" date="2021-12" db="EMBL/GenBank/DDBJ databases">
        <title>Discovery of the Pendulisporaceae a myxobacterial family with distinct sporulation behavior and unique specialized metabolism.</title>
        <authorList>
            <person name="Garcia R."/>
            <person name="Popoff A."/>
            <person name="Bader C.D."/>
            <person name="Loehr J."/>
            <person name="Walesch S."/>
            <person name="Walt C."/>
            <person name="Boldt J."/>
            <person name="Bunk B."/>
            <person name="Haeckl F.J.F.P.J."/>
            <person name="Gunesch A.P."/>
            <person name="Birkelbach J."/>
            <person name="Nuebel U."/>
            <person name="Pietschmann T."/>
            <person name="Bach T."/>
            <person name="Mueller R."/>
        </authorList>
    </citation>
    <scope>NUCLEOTIDE SEQUENCE [LARGE SCALE GENOMIC DNA]</scope>
    <source>
        <strain evidence="2 3">MSr11954</strain>
    </source>
</reference>
<evidence type="ECO:0008006" key="4">
    <source>
        <dbReference type="Google" id="ProtNLM"/>
    </source>
</evidence>
<evidence type="ECO:0000313" key="2">
    <source>
        <dbReference type="EMBL" id="WXB17966.1"/>
    </source>
</evidence>
<dbReference type="Proteomes" id="UP001370348">
    <property type="component" value="Chromosome"/>
</dbReference>
<feature type="transmembrane region" description="Helical" evidence="1">
    <location>
        <begin position="12"/>
        <end position="34"/>
    </location>
</feature>
<protein>
    <recommendedName>
        <fullName evidence="4">Dolichyl-phosphate-mannose-protein mannosyltransferase</fullName>
    </recommendedName>
</protein>
<feature type="transmembrane region" description="Helical" evidence="1">
    <location>
        <begin position="231"/>
        <end position="249"/>
    </location>
</feature>
<feature type="transmembrane region" description="Helical" evidence="1">
    <location>
        <begin position="261"/>
        <end position="285"/>
    </location>
</feature>
<keyword evidence="1" id="KW-0472">Membrane</keyword>
<evidence type="ECO:0000313" key="3">
    <source>
        <dbReference type="Proteomes" id="UP001370348"/>
    </source>
</evidence>
<evidence type="ECO:0000256" key="1">
    <source>
        <dbReference type="SAM" id="Phobius"/>
    </source>
</evidence>
<feature type="transmembrane region" description="Helical" evidence="1">
    <location>
        <begin position="291"/>
        <end position="309"/>
    </location>
</feature>
<feature type="transmembrane region" description="Helical" evidence="1">
    <location>
        <begin position="449"/>
        <end position="467"/>
    </location>
</feature>
<keyword evidence="1" id="KW-0812">Transmembrane</keyword>